<evidence type="ECO:0000313" key="3">
    <source>
        <dbReference type="Proteomes" id="UP001302812"/>
    </source>
</evidence>
<protein>
    <submittedName>
        <fullName evidence="2">Uncharacterized protein</fullName>
    </submittedName>
</protein>
<dbReference type="GeneID" id="89941369"/>
<keyword evidence="1" id="KW-1133">Transmembrane helix</keyword>
<dbReference type="Proteomes" id="UP001302812">
    <property type="component" value="Unassembled WGS sequence"/>
</dbReference>
<feature type="transmembrane region" description="Helical" evidence="1">
    <location>
        <begin position="12"/>
        <end position="35"/>
    </location>
</feature>
<reference evidence="2" key="1">
    <citation type="journal article" date="2023" name="Mol. Phylogenet. Evol.">
        <title>Genome-scale phylogeny and comparative genomics of the fungal order Sordariales.</title>
        <authorList>
            <person name="Hensen N."/>
            <person name="Bonometti L."/>
            <person name="Westerberg I."/>
            <person name="Brannstrom I.O."/>
            <person name="Guillou S."/>
            <person name="Cros-Aarteil S."/>
            <person name="Calhoun S."/>
            <person name="Haridas S."/>
            <person name="Kuo A."/>
            <person name="Mondo S."/>
            <person name="Pangilinan J."/>
            <person name="Riley R."/>
            <person name="LaButti K."/>
            <person name="Andreopoulos B."/>
            <person name="Lipzen A."/>
            <person name="Chen C."/>
            <person name="Yan M."/>
            <person name="Daum C."/>
            <person name="Ng V."/>
            <person name="Clum A."/>
            <person name="Steindorff A."/>
            <person name="Ohm R.A."/>
            <person name="Martin F."/>
            <person name="Silar P."/>
            <person name="Natvig D.O."/>
            <person name="Lalanne C."/>
            <person name="Gautier V."/>
            <person name="Ament-Velasquez S.L."/>
            <person name="Kruys A."/>
            <person name="Hutchinson M.I."/>
            <person name="Powell A.J."/>
            <person name="Barry K."/>
            <person name="Miller A.N."/>
            <person name="Grigoriev I.V."/>
            <person name="Debuchy R."/>
            <person name="Gladieux P."/>
            <person name="Hiltunen Thoren M."/>
            <person name="Johannesson H."/>
        </authorList>
    </citation>
    <scope>NUCLEOTIDE SEQUENCE</scope>
    <source>
        <strain evidence="2">CBS 508.74</strain>
    </source>
</reference>
<evidence type="ECO:0000313" key="2">
    <source>
        <dbReference type="EMBL" id="KAK4117715.1"/>
    </source>
</evidence>
<evidence type="ECO:0000256" key="1">
    <source>
        <dbReference type="SAM" id="Phobius"/>
    </source>
</evidence>
<sequence>MPRRRLANPATRVHLFCRALALLFELAVLIFLIYISKTLGYSNGIRYAGVVCAILHNASQVVALTDRHHRLRHVPPPCVVIFDLVILILLGASIGYDFVEALSRLDKRAGPFYRTLLDDHCATKP</sequence>
<dbReference type="AlphaFoldDB" id="A0AAN6TPD9"/>
<accession>A0AAN6TPD9</accession>
<dbReference type="EMBL" id="MU853332">
    <property type="protein sequence ID" value="KAK4117715.1"/>
    <property type="molecule type" value="Genomic_DNA"/>
</dbReference>
<name>A0AAN6TPD9_9PEZI</name>
<keyword evidence="1" id="KW-0472">Membrane</keyword>
<dbReference type="RefSeq" id="XP_064675285.1">
    <property type="nucleotide sequence ID" value="XM_064817244.1"/>
</dbReference>
<comment type="caution">
    <text evidence="2">The sequence shown here is derived from an EMBL/GenBank/DDBJ whole genome shotgun (WGS) entry which is preliminary data.</text>
</comment>
<gene>
    <name evidence="2" type="ORF">N656DRAFT_794154</name>
</gene>
<feature type="transmembrane region" description="Helical" evidence="1">
    <location>
        <begin position="47"/>
        <end position="65"/>
    </location>
</feature>
<reference evidence="2" key="2">
    <citation type="submission" date="2023-05" db="EMBL/GenBank/DDBJ databases">
        <authorList>
            <consortium name="Lawrence Berkeley National Laboratory"/>
            <person name="Steindorff A."/>
            <person name="Hensen N."/>
            <person name="Bonometti L."/>
            <person name="Westerberg I."/>
            <person name="Brannstrom I.O."/>
            <person name="Guillou S."/>
            <person name="Cros-Aarteil S."/>
            <person name="Calhoun S."/>
            <person name="Haridas S."/>
            <person name="Kuo A."/>
            <person name="Mondo S."/>
            <person name="Pangilinan J."/>
            <person name="Riley R."/>
            <person name="Labutti K."/>
            <person name="Andreopoulos B."/>
            <person name="Lipzen A."/>
            <person name="Chen C."/>
            <person name="Yanf M."/>
            <person name="Daum C."/>
            <person name="Ng V."/>
            <person name="Clum A."/>
            <person name="Ohm R."/>
            <person name="Martin F."/>
            <person name="Silar P."/>
            <person name="Natvig D."/>
            <person name="Lalanne C."/>
            <person name="Gautier V."/>
            <person name="Ament-Velasquez S.L."/>
            <person name="Kruys A."/>
            <person name="Hutchinson M.I."/>
            <person name="Powell A.J."/>
            <person name="Barry K."/>
            <person name="Miller A.N."/>
            <person name="Grigoriev I.V."/>
            <person name="Debuchy R."/>
            <person name="Gladieux P."/>
            <person name="Thoren M.H."/>
            <person name="Johannesson H."/>
        </authorList>
    </citation>
    <scope>NUCLEOTIDE SEQUENCE</scope>
    <source>
        <strain evidence="2">CBS 508.74</strain>
    </source>
</reference>
<proteinExistence type="predicted"/>
<organism evidence="2 3">
    <name type="scientific">Canariomyces notabilis</name>
    <dbReference type="NCBI Taxonomy" id="2074819"/>
    <lineage>
        <taxon>Eukaryota</taxon>
        <taxon>Fungi</taxon>
        <taxon>Dikarya</taxon>
        <taxon>Ascomycota</taxon>
        <taxon>Pezizomycotina</taxon>
        <taxon>Sordariomycetes</taxon>
        <taxon>Sordariomycetidae</taxon>
        <taxon>Sordariales</taxon>
        <taxon>Chaetomiaceae</taxon>
        <taxon>Canariomyces</taxon>
    </lineage>
</organism>
<keyword evidence="1" id="KW-0812">Transmembrane</keyword>
<keyword evidence="3" id="KW-1185">Reference proteome</keyword>
<feature type="transmembrane region" description="Helical" evidence="1">
    <location>
        <begin position="77"/>
        <end position="96"/>
    </location>
</feature>